<evidence type="ECO:0000313" key="2">
    <source>
        <dbReference type="Proteomes" id="UP000011657"/>
    </source>
</evidence>
<protein>
    <submittedName>
        <fullName evidence="1">Uncharacterized protein</fullName>
    </submittedName>
</protein>
<sequence length="65" mass="7694">MGLGVIVREGSASLLEDSKGLVRPVETERLDERTYRMYFHTRDIRWPSRESWGVTQRRFRRVSAP</sequence>
<keyword evidence="2" id="KW-1185">Reference proteome</keyword>
<evidence type="ECO:0000313" key="1">
    <source>
        <dbReference type="EMBL" id="ELZ13189.1"/>
    </source>
</evidence>
<reference evidence="1 2" key="1">
    <citation type="journal article" date="2014" name="PLoS Genet.">
        <title>Phylogenetically driven sequencing of extremely halophilic archaea reveals strategies for static and dynamic osmo-response.</title>
        <authorList>
            <person name="Becker E.A."/>
            <person name="Seitzer P.M."/>
            <person name="Tritt A."/>
            <person name="Larsen D."/>
            <person name="Krusor M."/>
            <person name="Yao A.I."/>
            <person name="Wu D."/>
            <person name="Madern D."/>
            <person name="Eisen J.A."/>
            <person name="Darling A.E."/>
            <person name="Facciotti M.T."/>
        </authorList>
    </citation>
    <scope>NUCLEOTIDE SEQUENCE [LARGE SCALE GENOMIC DNA]</scope>
    <source>
        <strain evidence="1 2">JCM 13891</strain>
    </source>
</reference>
<dbReference type="AlphaFoldDB" id="M0BU45"/>
<dbReference type="PATRIC" id="fig|1227488.3.peg.4440"/>
<dbReference type="EMBL" id="AOIS01000067">
    <property type="protein sequence ID" value="ELZ13189.1"/>
    <property type="molecule type" value="Genomic_DNA"/>
</dbReference>
<organism evidence="1 2">
    <name type="scientific">Haloterrigena salina JCM 13891</name>
    <dbReference type="NCBI Taxonomy" id="1227488"/>
    <lineage>
        <taxon>Archaea</taxon>
        <taxon>Methanobacteriati</taxon>
        <taxon>Methanobacteriota</taxon>
        <taxon>Stenosarchaea group</taxon>
        <taxon>Halobacteria</taxon>
        <taxon>Halobacteriales</taxon>
        <taxon>Natrialbaceae</taxon>
        <taxon>Haloterrigena</taxon>
    </lineage>
</organism>
<name>M0BU45_9EURY</name>
<comment type="caution">
    <text evidence="1">The sequence shown here is derived from an EMBL/GenBank/DDBJ whole genome shotgun (WGS) entry which is preliminary data.</text>
</comment>
<accession>M0BU45</accession>
<gene>
    <name evidence="1" type="ORF">C477_22065</name>
</gene>
<proteinExistence type="predicted"/>
<dbReference type="Proteomes" id="UP000011657">
    <property type="component" value="Unassembled WGS sequence"/>
</dbReference>